<name>A0A8J4F0U4_9CHLO</name>
<dbReference type="Proteomes" id="UP000747399">
    <property type="component" value="Unassembled WGS sequence"/>
</dbReference>
<proteinExistence type="predicted"/>
<evidence type="ECO:0000313" key="1">
    <source>
        <dbReference type="EMBL" id="GIL55236.1"/>
    </source>
</evidence>
<evidence type="ECO:0000313" key="2">
    <source>
        <dbReference type="Proteomes" id="UP000747399"/>
    </source>
</evidence>
<dbReference type="AlphaFoldDB" id="A0A8J4F0U4"/>
<reference evidence="1" key="1">
    <citation type="journal article" date="2021" name="Proc. Natl. Acad. Sci. U.S.A.">
        <title>Three genomes in the algal genus Volvox reveal the fate of a haploid sex-determining region after a transition to homothallism.</title>
        <authorList>
            <person name="Yamamoto K."/>
            <person name="Hamaji T."/>
            <person name="Kawai-Toyooka H."/>
            <person name="Matsuzaki R."/>
            <person name="Takahashi F."/>
            <person name="Nishimura Y."/>
            <person name="Kawachi M."/>
            <person name="Noguchi H."/>
            <person name="Minakuchi Y."/>
            <person name="Umen J.G."/>
            <person name="Toyoda A."/>
            <person name="Nozaki H."/>
        </authorList>
    </citation>
    <scope>NUCLEOTIDE SEQUENCE</scope>
    <source>
        <strain evidence="1">NIES-3780</strain>
    </source>
</reference>
<keyword evidence="2" id="KW-1185">Reference proteome</keyword>
<sequence length="105" mass="12005">MGINQVLKCVGMSTGWETRNTWRDISLTITHHTSLIRLCCWVIEVNRPKGRARAVCHCPMCESGATEDEYHVLMECSAYESKRQEIRQTGDFLEGTEHGCDHEYG</sequence>
<gene>
    <name evidence="1" type="ORF">Vafri_10819</name>
</gene>
<comment type="caution">
    <text evidence="1">The sequence shown here is derived from an EMBL/GenBank/DDBJ whole genome shotgun (WGS) entry which is preliminary data.</text>
</comment>
<organism evidence="1 2">
    <name type="scientific">Volvox africanus</name>
    <dbReference type="NCBI Taxonomy" id="51714"/>
    <lineage>
        <taxon>Eukaryota</taxon>
        <taxon>Viridiplantae</taxon>
        <taxon>Chlorophyta</taxon>
        <taxon>core chlorophytes</taxon>
        <taxon>Chlorophyceae</taxon>
        <taxon>CS clade</taxon>
        <taxon>Chlamydomonadales</taxon>
        <taxon>Volvocaceae</taxon>
        <taxon>Volvox</taxon>
    </lineage>
</organism>
<dbReference type="EMBL" id="BNCO01000020">
    <property type="protein sequence ID" value="GIL55236.1"/>
    <property type="molecule type" value="Genomic_DNA"/>
</dbReference>
<accession>A0A8J4F0U4</accession>
<protein>
    <submittedName>
        <fullName evidence="1">Uncharacterized protein</fullName>
    </submittedName>
</protein>